<feature type="domain" description="Alpha/beta hydrolase fold-3" evidence="2">
    <location>
        <begin position="73"/>
        <end position="276"/>
    </location>
</feature>
<dbReference type="InterPro" id="IPR013094">
    <property type="entry name" value="AB_hydrolase_3"/>
</dbReference>
<reference evidence="3" key="1">
    <citation type="submission" date="2008-01" db="EMBL/GenBank/DDBJ databases">
        <title>Complete sequence of plasmid1 pCAUL01 of Caulobacter sp. K31.</title>
        <authorList>
            <consortium name="US DOE Joint Genome Institute"/>
            <person name="Copeland A."/>
            <person name="Lucas S."/>
            <person name="Lapidus A."/>
            <person name="Barry K."/>
            <person name="Glavina del Rio T."/>
            <person name="Dalin E."/>
            <person name="Tice H."/>
            <person name="Pitluck S."/>
            <person name="Bruce D."/>
            <person name="Goodwin L."/>
            <person name="Thompson L.S."/>
            <person name="Brettin T."/>
            <person name="Detter J.C."/>
            <person name="Han C."/>
            <person name="Schmutz J."/>
            <person name="Larimer F."/>
            <person name="Land M."/>
            <person name="Hauser L."/>
            <person name="Kyrpides N."/>
            <person name="Kim E."/>
            <person name="Stephens C."/>
            <person name="Richardson P."/>
        </authorList>
    </citation>
    <scope>NUCLEOTIDE SEQUENCE [LARGE SCALE GENOMIC DNA]</scope>
    <source>
        <plasmid evidence="3">K31</plasmid>
        <plasmid evidence="3">pCAUL01</plasmid>
    </source>
</reference>
<dbReference type="Pfam" id="PF07859">
    <property type="entry name" value="Abhydrolase_3"/>
    <property type="match status" value="1"/>
</dbReference>
<dbReference type="OrthoDB" id="9806180at2"/>
<dbReference type="KEGG" id="cak:Caul_5125"/>
<dbReference type="GO" id="GO:0016787">
    <property type="term" value="F:hydrolase activity"/>
    <property type="evidence" value="ECO:0007669"/>
    <property type="project" value="UniProtKB-KW"/>
</dbReference>
<accession>B0T970</accession>
<evidence type="ECO:0000256" key="1">
    <source>
        <dbReference type="ARBA" id="ARBA00022801"/>
    </source>
</evidence>
<dbReference type="InterPro" id="IPR029058">
    <property type="entry name" value="AB_hydrolase_fold"/>
</dbReference>
<dbReference type="Gene3D" id="3.40.50.1820">
    <property type="entry name" value="alpha/beta hydrolase"/>
    <property type="match status" value="1"/>
</dbReference>
<proteinExistence type="predicted"/>
<dbReference type="EMBL" id="CP000928">
    <property type="protein sequence ID" value="ABZ74245.1"/>
    <property type="molecule type" value="Genomic_DNA"/>
</dbReference>
<protein>
    <submittedName>
        <fullName evidence="3">Alpha/beta hydrolase fold-3 domain protein</fullName>
    </submittedName>
</protein>
<dbReference type="PANTHER" id="PTHR48081">
    <property type="entry name" value="AB HYDROLASE SUPERFAMILY PROTEIN C4A8.06C"/>
    <property type="match status" value="1"/>
</dbReference>
<keyword evidence="1 3" id="KW-0378">Hydrolase</keyword>
<evidence type="ECO:0000313" key="3">
    <source>
        <dbReference type="EMBL" id="ABZ74245.1"/>
    </source>
</evidence>
<keyword evidence="3" id="KW-0614">Plasmid</keyword>
<name>B0T970_CAUSK</name>
<dbReference type="SUPFAM" id="SSF53474">
    <property type="entry name" value="alpha/beta-Hydrolases"/>
    <property type="match status" value="1"/>
</dbReference>
<geneLocation type="plasmid" evidence="3">
    <name>pCAUL01</name>
</geneLocation>
<dbReference type="HOGENOM" id="CLU_012494_13_1_5"/>
<gene>
    <name evidence="3" type="ordered locus">Caul_5125</name>
</gene>
<dbReference type="PANTHER" id="PTHR48081:SF8">
    <property type="entry name" value="ALPHA_BETA HYDROLASE FOLD-3 DOMAIN-CONTAINING PROTEIN-RELATED"/>
    <property type="match status" value="1"/>
</dbReference>
<sequence>MSSPQLHAMAEFYRAISERLSQPGVDLATQRDIVERLHLLASEPEGVTYVEADADGVPVLWCIPQDAAEDRVLLHSHSGGAVLTTMHTDRKAVAHIAKATGARGLVVDYRLAPENKFPAQTDDVETVYRWLLTQGFKPAHIASIGQSIGGNYAVNLALTLRDKGAPLPGAILSISPWYDLEVSKKSVETNAALDMQLNKDVLLLFGDLMLEGTGVAKNDPRINLLYADPAGLPPTMIYYGTHEVLVDEAIAFAEKARAAGVDVSLLALEEGQHNFIFGAGRVPEVDAAIQEMARWLRPKLGLITA</sequence>
<dbReference type="AlphaFoldDB" id="B0T970"/>
<dbReference type="InterPro" id="IPR050300">
    <property type="entry name" value="GDXG_lipolytic_enzyme"/>
</dbReference>
<organism evidence="3">
    <name type="scientific">Caulobacter sp. (strain K31)</name>
    <dbReference type="NCBI Taxonomy" id="366602"/>
    <lineage>
        <taxon>Bacteria</taxon>
        <taxon>Pseudomonadati</taxon>
        <taxon>Pseudomonadota</taxon>
        <taxon>Alphaproteobacteria</taxon>
        <taxon>Caulobacterales</taxon>
        <taxon>Caulobacteraceae</taxon>
        <taxon>Caulobacter</taxon>
    </lineage>
</organism>
<evidence type="ECO:0000259" key="2">
    <source>
        <dbReference type="Pfam" id="PF07859"/>
    </source>
</evidence>